<feature type="transmembrane region" description="Helical" evidence="5">
    <location>
        <begin position="6"/>
        <end position="27"/>
    </location>
</feature>
<feature type="transmembrane region" description="Helical" evidence="5">
    <location>
        <begin position="306"/>
        <end position="323"/>
    </location>
</feature>
<dbReference type="GO" id="GO:0008273">
    <property type="term" value="F:calcium, potassium:sodium antiporter activity"/>
    <property type="evidence" value="ECO:0007669"/>
    <property type="project" value="TreeGrafter"/>
</dbReference>
<evidence type="ECO:0000256" key="2">
    <source>
        <dbReference type="ARBA" id="ARBA00022692"/>
    </source>
</evidence>
<feature type="transmembrane region" description="Helical" evidence="5">
    <location>
        <begin position="179"/>
        <end position="202"/>
    </location>
</feature>
<dbReference type="EMBL" id="MFAH01000044">
    <property type="protein sequence ID" value="OGD70774.1"/>
    <property type="molecule type" value="Genomic_DNA"/>
</dbReference>
<evidence type="ECO:0000259" key="6">
    <source>
        <dbReference type="Pfam" id="PF01699"/>
    </source>
</evidence>
<feature type="transmembrane region" description="Helical" evidence="5">
    <location>
        <begin position="69"/>
        <end position="93"/>
    </location>
</feature>
<dbReference type="PANTHER" id="PTHR10846:SF8">
    <property type="entry name" value="INNER MEMBRANE PROTEIN YRBG"/>
    <property type="match status" value="1"/>
</dbReference>
<feature type="transmembrane region" description="Helical" evidence="5">
    <location>
        <begin position="39"/>
        <end position="63"/>
    </location>
</feature>
<dbReference type="GO" id="GO:0005886">
    <property type="term" value="C:plasma membrane"/>
    <property type="evidence" value="ECO:0007669"/>
    <property type="project" value="TreeGrafter"/>
</dbReference>
<dbReference type="Gene3D" id="1.20.1420.30">
    <property type="entry name" value="NCX, central ion-binding region"/>
    <property type="match status" value="2"/>
</dbReference>
<feature type="transmembrane region" description="Helical" evidence="5">
    <location>
        <begin position="277"/>
        <end position="294"/>
    </location>
</feature>
<dbReference type="GO" id="GO:0006874">
    <property type="term" value="P:intracellular calcium ion homeostasis"/>
    <property type="evidence" value="ECO:0007669"/>
    <property type="project" value="TreeGrafter"/>
</dbReference>
<evidence type="ECO:0000256" key="3">
    <source>
        <dbReference type="ARBA" id="ARBA00022989"/>
    </source>
</evidence>
<proteinExistence type="predicted"/>
<feature type="domain" description="Sodium/calcium exchanger membrane region" evidence="6">
    <location>
        <begin position="180"/>
        <end position="320"/>
    </location>
</feature>
<keyword evidence="3 5" id="KW-1133">Transmembrane helix</keyword>
<comment type="subcellular location">
    <subcellularLocation>
        <location evidence="1">Membrane</location>
        <topology evidence="1">Multi-pass membrane protein</topology>
    </subcellularLocation>
</comment>
<feature type="transmembrane region" description="Helical" evidence="5">
    <location>
        <begin position="128"/>
        <end position="147"/>
    </location>
</feature>
<feature type="transmembrane region" description="Helical" evidence="5">
    <location>
        <begin position="208"/>
        <end position="231"/>
    </location>
</feature>
<gene>
    <name evidence="7" type="ORF">A3D09_03735</name>
</gene>
<name>A0A1F5EUD6_9BACT</name>
<dbReference type="InterPro" id="IPR044880">
    <property type="entry name" value="NCX_ion-bd_dom_sf"/>
</dbReference>
<evidence type="ECO:0000313" key="7">
    <source>
        <dbReference type="EMBL" id="OGD70774.1"/>
    </source>
</evidence>
<protein>
    <recommendedName>
        <fullName evidence="6">Sodium/calcium exchanger membrane region domain-containing protein</fullName>
    </recommendedName>
</protein>
<accession>A0A1F5EUD6</accession>
<evidence type="ECO:0000256" key="5">
    <source>
        <dbReference type="SAM" id="Phobius"/>
    </source>
</evidence>
<keyword evidence="4 5" id="KW-0472">Membrane</keyword>
<evidence type="ECO:0000313" key="8">
    <source>
        <dbReference type="Proteomes" id="UP000177390"/>
    </source>
</evidence>
<dbReference type="InterPro" id="IPR004837">
    <property type="entry name" value="NaCa_Exmemb"/>
</dbReference>
<dbReference type="PANTHER" id="PTHR10846">
    <property type="entry name" value="SODIUM/POTASSIUM/CALCIUM EXCHANGER"/>
    <property type="match status" value="1"/>
</dbReference>
<dbReference type="AlphaFoldDB" id="A0A1F5EUD6"/>
<dbReference type="Proteomes" id="UP000177390">
    <property type="component" value="Unassembled WGS sequence"/>
</dbReference>
<dbReference type="GO" id="GO:0005262">
    <property type="term" value="F:calcium channel activity"/>
    <property type="evidence" value="ECO:0007669"/>
    <property type="project" value="TreeGrafter"/>
</dbReference>
<organism evidence="7 8">
    <name type="scientific">Candidatus Collierbacteria bacterium RIFCSPHIGHO2_02_FULL_49_10</name>
    <dbReference type="NCBI Taxonomy" id="1817723"/>
    <lineage>
        <taxon>Bacteria</taxon>
        <taxon>Candidatus Collieribacteriota</taxon>
    </lineage>
</organism>
<reference evidence="7 8" key="1">
    <citation type="journal article" date="2016" name="Nat. Commun.">
        <title>Thousands of microbial genomes shed light on interconnected biogeochemical processes in an aquifer system.</title>
        <authorList>
            <person name="Anantharaman K."/>
            <person name="Brown C.T."/>
            <person name="Hug L.A."/>
            <person name="Sharon I."/>
            <person name="Castelle C.J."/>
            <person name="Probst A.J."/>
            <person name="Thomas B.C."/>
            <person name="Singh A."/>
            <person name="Wilkins M.J."/>
            <person name="Karaoz U."/>
            <person name="Brodie E.L."/>
            <person name="Williams K.H."/>
            <person name="Hubbard S.S."/>
            <person name="Banfield J.F."/>
        </authorList>
    </citation>
    <scope>NUCLEOTIDE SEQUENCE [LARGE SCALE GENOMIC DNA]</scope>
</reference>
<dbReference type="Pfam" id="PF01699">
    <property type="entry name" value="Na_Ca_ex"/>
    <property type="match status" value="2"/>
</dbReference>
<evidence type="ECO:0000256" key="1">
    <source>
        <dbReference type="ARBA" id="ARBA00004141"/>
    </source>
</evidence>
<feature type="domain" description="Sodium/calcium exchanger membrane region" evidence="6">
    <location>
        <begin position="6"/>
        <end position="142"/>
    </location>
</feature>
<dbReference type="InterPro" id="IPR004481">
    <property type="entry name" value="K/Na/Ca-exchanger"/>
</dbReference>
<sequence>MPLSYLELILLFLVMAVSTRFVVDTFDRLVSGLSMKGRVAVAAILVALSTSLPELFVTLASVIEKKPEIALGTLLGSNVADLSIVIGGATLIGGALPTIGDYWRWELSAAFVAGIAPILLMMDGQLSRLDGVILLTIYAIYLSDLVIDGRKKRLAKTGVSHAGIISRLRAGRYKRDGGLVLRLIVGIVTLIISGDLLVRVGADLALSWAVPVAVVGLLVISVGTTLPEFLLSIGAIAEKNVALVLGNLLGSIVTNATLIVGLLALLSPFEVRKMDNYALVNIAFVVIFGLFWLFTSSRKKLERWEGLVLVGLFFVFAGLVLLLPSL</sequence>
<feature type="transmembrane region" description="Helical" evidence="5">
    <location>
        <begin position="243"/>
        <end position="265"/>
    </location>
</feature>
<keyword evidence="2 5" id="KW-0812">Transmembrane</keyword>
<comment type="caution">
    <text evidence="7">The sequence shown here is derived from an EMBL/GenBank/DDBJ whole genome shotgun (WGS) entry which is preliminary data.</text>
</comment>
<evidence type="ECO:0000256" key="4">
    <source>
        <dbReference type="ARBA" id="ARBA00023136"/>
    </source>
</evidence>